<comment type="caution">
    <text evidence="7">The sequence shown here is derived from an EMBL/GenBank/DDBJ whole genome shotgun (WGS) entry which is preliminary data.</text>
</comment>
<feature type="transmembrane region" description="Helical" evidence="6">
    <location>
        <begin position="161"/>
        <end position="184"/>
    </location>
</feature>
<evidence type="ECO:0000256" key="6">
    <source>
        <dbReference type="SAM" id="Phobius"/>
    </source>
</evidence>
<feature type="transmembrane region" description="Helical" evidence="6">
    <location>
        <begin position="190"/>
        <end position="210"/>
    </location>
</feature>
<dbReference type="EMBL" id="LNYA01000018">
    <property type="protein sequence ID" value="KTC98625.1"/>
    <property type="molecule type" value="Genomic_DNA"/>
</dbReference>
<dbReference type="Pfam" id="PF07947">
    <property type="entry name" value="YhhN"/>
    <property type="match status" value="1"/>
</dbReference>
<dbReference type="GO" id="GO:0016020">
    <property type="term" value="C:membrane"/>
    <property type="evidence" value="ECO:0007669"/>
    <property type="project" value="UniProtKB-SubCell"/>
</dbReference>
<comment type="subcellular location">
    <subcellularLocation>
        <location evidence="1">Membrane</location>
        <topology evidence="1">Multi-pass membrane protein</topology>
    </subcellularLocation>
</comment>
<dbReference type="GO" id="GO:0016787">
    <property type="term" value="F:hydrolase activity"/>
    <property type="evidence" value="ECO:0007669"/>
    <property type="project" value="TreeGrafter"/>
</dbReference>
<feature type="transmembrane region" description="Helical" evidence="6">
    <location>
        <begin position="9"/>
        <end position="28"/>
    </location>
</feature>
<keyword evidence="4 6" id="KW-1133">Transmembrane helix</keyword>
<feature type="transmembrane region" description="Helical" evidence="6">
    <location>
        <begin position="111"/>
        <end position="129"/>
    </location>
</feature>
<dbReference type="AlphaFoldDB" id="A0A0W0TSG2"/>
<feature type="transmembrane region" description="Helical" evidence="6">
    <location>
        <begin position="58"/>
        <end position="74"/>
    </location>
</feature>
<accession>A0A0W0TSG2</accession>
<organism evidence="7 8">
    <name type="scientific">Legionella erythra</name>
    <dbReference type="NCBI Taxonomy" id="448"/>
    <lineage>
        <taxon>Bacteria</taxon>
        <taxon>Pseudomonadati</taxon>
        <taxon>Pseudomonadota</taxon>
        <taxon>Gammaproteobacteria</taxon>
        <taxon>Legionellales</taxon>
        <taxon>Legionellaceae</taxon>
        <taxon>Legionella</taxon>
    </lineage>
</organism>
<reference evidence="7 8" key="1">
    <citation type="submission" date="2015-11" db="EMBL/GenBank/DDBJ databases">
        <title>Genomic analysis of 38 Legionella species identifies large and diverse effector repertoires.</title>
        <authorList>
            <person name="Burstein D."/>
            <person name="Amaro F."/>
            <person name="Zusman T."/>
            <person name="Lifshitz Z."/>
            <person name="Cohen O."/>
            <person name="Gilbert J.A."/>
            <person name="Pupko T."/>
            <person name="Shuman H.A."/>
            <person name="Segal G."/>
        </authorList>
    </citation>
    <scope>NUCLEOTIDE SEQUENCE [LARGE SCALE GENOMIC DNA]</scope>
    <source>
        <strain evidence="7 8">SE-32A-C8</strain>
    </source>
</reference>
<dbReference type="Proteomes" id="UP000054773">
    <property type="component" value="Unassembled WGS sequence"/>
</dbReference>
<protein>
    <submittedName>
        <fullName evidence="7">Putative inner membrane protein</fullName>
    </submittedName>
</protein>
<feature type="transmembrane region" description="Helical" evidence="6">
    <location>
        <begin position="135"/>
        <end position="154"/>
    </location>
</feature>
<comment type="similarity">
    <text evidence="2">Belongs to the TMEM86 family.</text>
</comment>
<keyword evidence="3 6" id="KW-0812">Transmembrane</keyword>
<evidence type="ECO:0000313" key="7">
    <source>
        <dbReference type="EMBL" id="KTC98625.1"/>
    </source>
</evidence>
<feature type="transmembrane region" description="Helical" evidence="6">
    <location>
        <begin position="80"/>
        <end position="99"/>
    </location>
</feature>
<evidence type="ECO:0000256" key="1">
    <source>
        <dbReference type="ARBA" id="ARBA00004141"/>
    </source>
</evidence>
<dbReference type="InterPro" id="IPR012506">
    <property type="entry name" value="TMEM86B-like"/>
</dbReference>
<evidence type="ECO:0000256" key="3">
    <source>
        <dbReference type="ARBA" id="ARBA00022692"/>
    </source>
</evidence>
<gene>
    <name evidence="7" type="ORF">Lery_0789</name>
</gene>
<keyword evidence="8" id="KW-1185">Reference proteome</keyword>
<evidence type="ECO:0000256" key="5">
    <source>
        <dbReference type="ARBA" id="ARBA00023136"/>
    </source>
</evidence>
<dbReference type="PATRIC" id="fig|448.7.peg.824"/>
<evidence type="ECO:0000313" key="8">
    <source>
        <dbReference type="Proteomes" id="UP000054773"/>
    </source>
</evidence>
<dbReference type="RefSeq" id="WP_058525958.1">
    <property type="nucleotide sequence ID" value="NZ_CAAAHY010000008.1"/>
</dbReference>
<dbReference type="PANTHER" id="PTHR31885:SF6">
    <property type="entry name" value="GH04784P"/>
    <property type="match status" value="1"/>
</dbReference>
<evidence type="ECO:0000256" key="4">
    <source>
        <dbReference type="ARBA" id="ARBA00022989"/>
    </source>
</evidence>
<evidence type="ECO:0000256" key="2">
    <source>
        <dbReference type="ARBA" id="ARBA00007375"/>
    </source>
</evidence>
<keyword evidence="5 6" id="KW-0472">Membrane</keyword>
<dbReference type="PANTHER" id="PTHR31885">
    <property type="entry name" value="GH04784P"/>
    <property type="match status" value="1"/>
</dbReference>
<name>A0A0W0TSG2_LEGER</name>
<dbReference type="STRING" id="448.Lery_0789"/>
<sequence length="226" mass="25259">MPHELPKRILNLFLFFSFLYLLLLPFIAYPLTTILKPLPIICLLILVKIMPQASIIKGLLGLALGFSLAGDVVLTHSSQLAFMIGMVCFLLAHCVYINLFLRDFHFNRNRLLIFLIPLSLAVAGYSYFHTAFGQLAIPILVYLIALLTMVFSAFQVKQQAAMIISGACLFLVSDSLLGLGLFVIPSRWMPLAVMLTYYLAQLFITTGVLYRQVDTPAQPVNPYPSI</sequence>
<proteinExistence type="inferred from homology"/>